<dbReference type="CDD" id="cd06261">
    <property type="entry name" value="TM_PBP2"/>
    <property type="match status" value="1"/>
</dbReference>
<feature type="transmembrane region" description="Helical" evidence="7">
    <location>
        <begin position="205"/>
        <end position="226"/>
    </location>
</feature>
<evidence type="ECO:0000256" key="6">
    <source>
        <dbReference type="ARBA" id="ARBA00023136"/>
    </source>
</evidence>
<organism evidence="9 10">
    <name type="scientific">Aquipuribacter hungaricus</name>
    <dbReference type="NCBI Taxonomy" id="545624"/>
    <lineage>
        <taxon>Bacteria</taxon>
        <taxon>Bacillati</taxon>
        <taxon>Actinomycetota</taxon>
        <taxon>Actinomycetes</taxon>
        <taxon>Micrococcales</taxon>
        <taxon>Intrasporangiaceae</taxon>
        <taxon>Aquipuribacter</taxon>
    </lineage>
</organism>
<protein>
    <submittedName>
        <fullName evidence="9">Carbohydrate ABC transporter permease</fullName>
    </submittedName>
</protein>
<feature type="transmembrane region" description="Helical" evidence="7">
    <location>
        <begin position="264"/>
        <end position="283"/>
    </location>
</feature>
<keyword evidence="2 7" id="KW-0813">Transport</keyword>
<feature type="domain" description="ABC transmembrane type-1" evidence="8">
    <location>
        <begin position="117"/>
        <end position="330"/>
    </location>
</feature>
<dbReference type="InterPro" id="IPR000515">
    <property type="entry name" value="MetI-like"/>
</dbReference>
<gene>
    <name evidence="9" type="ORF">ACFOLH_17010</name>
</gene>
<evidence type="ECO:0000256" key="1">
    <source>
        <dbReference type="ARBA" id="ARBA00004651"/>
    </source>
</evidence>
<keyword evidence="4 7" id="KW-0812">Transmembrane</keyword>
<keyword evidence="5 7" id="KW-1133">Transmembrane helix</keyword>
<accession>A0ABV7WKY5</accession>
<comment type="subcellular location">
    <subcellularLocation>
        <location evidence="1 7">Cell membrane</location>
        <topology evidence="1 7">Multi-pass membrane protein</topology>
    </subcellularLocation>
</comment>
<proteinExistence type="inferred from homology"/>
<comment type="caution">
    <text evidence="9">The sequence shown here is derived from an EMBL/GenBank/DDBJ whole genome shotgun (WGS) entry which is preliminary data.</text>
</comment>
<dbReference type="Gene3D" id="1.10.3720.10">
    <property type="entry name" value="MetI-like"/>
    <property type="match status" value="1"/>
</dbReference>
<keyword evidence="10" id="KW-1185">Reference proteome</keyword>
<dbReference type="SUPFAM" id="SSF161098">
    <property type="entry name" value="MetI-like"/>
    <property type="match status" value="1"/>
</dbReference>
<dbReference type="PANTHER" id="PTHR30193">
    <property type="entry name" value="ABC TRANSPORTER PERMEASE PROTEIN"/>
    <property type="match status" value="1"/>
</dbReference>
<dbReference type="RefSeq" id="WP_340292814.1">
    <property type="nucleotide sequence ID" value="NZ_JBBEOI010000084.1"/>
</dbReference>
<evidence type="ECO:0000259" key="8">
    <source>
        <dbReference type="PROSITE" id="PS50928"/>
    </source>
</evidence>
<keyword evidence="3" id="KW-1003">Cell membrane</keyword>
<dbReference type="PANTHER" id="PTHR30193:SF37">
    <property type="entry name" value="INNER MEMBRANE ABC TRANSPORTER PERMEASE PROTEIN YCJO"/>
    <property type="match status" value="1"/>
</dbReference>
<evidence type="ECO:0000256" key="7">
    <source>
        <dbReference type="RuleBase" id="RU363032"/>
    </source>
</evidence>
<dbReference type="Proteomes" id="UP001595685">
    <property type="component" value="Unassembled WGS sequence"/>
</dbReference>
<evidence type="ECO:0000256" key="5">
    <source>
        <dbReference type="ARBA" id="ARBA00022989"/>
    </source>
</evidence>
<feature type="transmembrane region" description="Helical" evidence="7">
    <location>
        <begin position="121"/>
        <end position="142"/>
    </location>
</feature>
<feature type="transmembrane region" description="Helical" evidence="7">
    <location>
        <begin position="309"/>
        <end position="330"/>
    </location>
</feature>
<name>A0ABV7WKY5_9MICO</name>
<comment type="similarity">
    <text evidence="7">Belongs to the binding-protein-dependent transport system permease family.</text>
</comment>
<dbReference type="EMBL" id="JBHRWW010000015">
    <property type="protein sequence ID" value="MFC3690049.1"/>
    <property type="molecule type" value="Genomic_DNA"/>
</dbReference>
<evidence type="ECO:0000313" key="10">
    <source>
        <dbReference type="Proteomes" id="UP001595685"/>
    </source>
</evidence>
<keyword evidence="6 7" id="KW-0472">Membrane</keyword>
<feature type="transmembrane region" description="Helical" evidence="7">
    <location>
        <begin position="154"/>
        <end position="174"/>
    </location>
</feature>
<dbReference type="Pfam" id="PF00528">
    <property type="entry name" value="BPD_transp_1"/>
    <property type="match status" value="1"/>
</dbReference>
<sequence length="350" mass="37861">MSSAADPGTGDLRPSAGPGTAAVPVLPEAPAGRADARPAVPRAAGRRGAASAWRARFEIAVLVVPALALFVLFALVPMVQAIYYSLYRWNGLGPLDEFVGAENYRTALTDEVFLSAIGHNFTLVVLSLAIQLPLGLGVALLLNRPLRGRTALRLMIFVPYVLAEVVAGVIWLLMLQPRGVVDAILQTFGLGWAQQLWLGDQRIALYTLFVVLTWKYIGFAIILFLAGLQGVSPDLSEAAALDGASWWQTQRRITIPLLGPTIRIWAFLSMIGSLQLFDMVWILTKGGPGNATQTMATYLIQQGFDRGRLGYGTAAAVILFVISLVVALLYQRFVLSIDTADERAATRKGR</sequence>
<dbReference type="PROSITE" id="PS50928">
    <property type="entry name" value="ABC_TM1"/>
    <property type="match status" value="1"/>
</dbReference>
<evidence type="ECO:0000256" key="2">
    <source>
        <dbReference type="ARBA" id="ARBA00022448"/>
    </source>
</evidence>
<reference evidence="10" key="1">
    <citation type="journal article" date="2019" name="Int. J. Syst. Evol. Microbiol.">
        <title>The Global Catalogue of Microorganisms (GCM) 10K type strain sequencing project: providing services to taxonomists for standard genome sequencing and annotation.</title>
        <authorList>
            <consortium name="The Broad Institute Genomics Platform"/>
            <consortium name="The Broad Institute Genome Sequencing Center for Infectious Disease"/>
            <person name="Wu L."/>
            <person name="Ma J."/>
        </authorList>
    </citation>
    <scope>NUCLEOTIDE SEQUENCE [LARGE SCALE GENOMIC DNA]</scope>
    <source>
        <strain evidence="10">NCAIM B.02333</strain>
    </source>
</reference>
<evidence type="ECO:0000256" key="4">
    <source>
        <dbReference type="ARBA" id="ARBA00022692"/>
    </source>
</evidence>
<dbReference type="InterPro" id="IPR051393">
    <property type="entry name" value="ABC_transporter_permease"/>
</dbReference>
<dbReference type="InterPro" id="IPR035906">
    <property type="entry name" value="MetI-like_sf"/>
</dbReference>
<evidence type="ECO:0000256" key="3">
    <source>
        <dbReference type="ARBA" id="ARBA00022475"/>
    </source>
</evidence>
<feature type="transmembrane region" description="Helical" evidence="7">
    <location>
        <begin position="59"/>
        <end position="86"/>
    </location>
</feature>
<evidence type="ECO:0000313" key="9">
    <source>
        <dbReference type="EMBL" id="MFC3690049.1"/>
    </source>
</evidence>